<gene>
    <name evidence="1" type="ORF">BpHYR1_000009</name>
</gene>
<reference evidence="1 2" key="1">
    <citation type="journal article" date="2018" name="Sci. Rep.">
        <title>Genomic signatures of local adaptation to the degree of environmental predictability in rotifers.</title>
        <authorList>
            <person name="Franch-Gras L."/>
            <person name="Hahn C."/>
            <person name="Garcia-Roger E.M."/>
            <person name="Carmona M.J."/>
            <person name="Serra M."/>
            <person name="Gomez A."/>
        </authorList>
    </citation>
    <scope>NUCLEOTIDE SEQUENCE [LARGE SCALE GENOMIC DNA]</scope>
    <source>
        <strain evidence="1">HYR1</strain>
    </source>
</reference>
<dbReference type="EMBL" id="REGN01004597">
    <property type="protein sequence ID" value="RNA16905.1"/>
    <property type="molecule type" value="Genomic_DNA"/>
</dbReference>
<evidence type="ECO:0000313" key="2">
    <source>
        <dbReference type="Proteomes" id="UP000276133"/>
    </source>
</evidence>
<proteinExistence type="predicted"/>
<evidence type="ECO:0000313" key="1">
    <source>
        <dbReference type="EMBL" id="RNA16905.1"/>
    </source>
</evidence>
<sequence length="66" mass="7847">MKKIEKSFYSLNSVRRKRKLMKPETIAFLYKQKILSNLASRPPFEGPGGLKTHRYETYTLTLTRRQ</sequence>
<protein>
    <submittedName>
        <fullName evidence="1">Uncharacterized protein</fullName>
    </submittedName>
</protein>
<accession>A0A3M7R101</accession>
<dbReference type="Proteomes" id="UP000276133">
    <property type="component" value="Unassembled WGS sequence"/>
</dbReference>
<dbReference type="AlphaFoldDB" id="A0A3M7R101"/>
<organism evidence="1 2">
    <name type="scientific">Brachionus plicatilis</name>
    <name type="common">Marine rotifer</name>
    <name type="synonym">Brachionus muelleri</name>
    <dbReference type="NCBI Taxonomy" id="10195"/>
    <lineage>
        <taxon>Eukaryota</taxon>
        <taxon>Metazoa</taxon>
        <taxon>Spiralia</taxon>
        <taxon>Gnathifera</taxon>
        <taxon>Rotifera</taxon>
        <taxon>Eurotatoria</taxon>
        <taxon>Monogononta</taxon>
        <taxon>Pseudotrocha</taxon>
        <taxon>Ploima</taxon>
        <taxon>Brachionidae</taxon>
        <taxon>Brachionus</taxon>
    </lineage>
</organism>
<keyword evidence="2" id="KW-1185">Reference proteome</keyword>
<feature type="non-terminal residue" evidence="1">
    <location>
        <position position="66"/>
    </location>
</feature>
<comment type="caution">
    <text evidence="1">The sequence shown here is derived from an EMBL/GenBank/DDBJ whole genome shotgun (WGS) entry which is preliminary data.</text>
</comment>
<name>A0A3M7R101_BRAPC</name>